<name>A0A9D4QKZ5_RHISA</name>
<proteinExistence type="inferred from homology"/>
<dbReference type="GO" id="GO:0031261">
    <property type="term" value="C:DNA replication preinitiation complex"/>
    <property type="evidence" value="ECO:0007669"/>
    <property type="project" value="TreeGrafter"/>
</dbReference>
<comment type="similarity">
    <text evidence="2">Belongs to the CDC45 family.</text>
</comment>
<protein>
    <recommendedName>
        <fullName evidence="8">Cell division control protein 45</fullName>
    </recommendedName>
</protein>
<dbReference type="GO" id="GO:1902977">
    <property type="term" value="P:mitotic DNA replication preinitiation complex assembly"/>
    <property type="evidence" value="ECO:0007669"/>
    <property type="project" value="TreeGrafter"/>
</dbReference>
<comment type="caution">
    <text evidence="6">The sequence shown here is derived from an EMBL/GenBank/DDBJ whole genome shotgun (WGS) entry which is preliminary data.</text>
</comment>
<dbReference type="Proteomes" id="UP000821837">
    <property type="component" value="Chromosome 1"/>
</dbReference>
<dbReference type="EMBL" id="JABSTV010001245">
    <property type="protein sequence ID" value="KAH7982455.1"/>
    <property type="molecule type" value="Genomic_DNA"/>
</dbReference>
<dbReference type="AlphaFoldDB" id="A0A9D4QKZ5"/>
<reference evidence="6" key="2">
    <citation type="submission" date="2021-09" db="EMBL/GenBank/DDBJ databases">
        <authorList>
            <person name="Jia N."/>
            <person name="Wang J."/>
            <person name="Shi W."/>
            <person name="Du L."/>
            <person name="Sun Y."/>
            <person name="Zhan W."/>
            <person name="Jiang J."/>
            <person name="Wang Q."/>
            <person name="Zhang B."/>
            <person name="Ji P."/>
            <person name="Sakyi L.B."/>
            <person name="Cui X."/>
            <person name="Yuan T."/>
            <person name="Jiang B."/>
            <person name="Yang W."/>
            <person name="Lam T.T.-Y."/>
            <person name="Chang Q."/>
            <person name="Ding S."/>
            <person name="Wang X."/>
            <person name="Zhu J."/>
            <person name="Ruan X."/>
            <person name="Zhao L."/>
            <person name="Wei J."/>
            <person name="Que T."/>
            <person name="Du C."/>
            <person name="Cheng J."/>
            <person name="Dai P."/>
            <person name="Han X."/>
            <person name="Huang E."/>
            <person name="Gao Y."/>
            <person name="Liu J."/>
            <person name="Shao H."/>
            <person name="Ye R."/>
            <person name="Li L."/>
            <person name="Wei W."/>
            <person name="Wang X."/>
            <person name="Wang C."/>
            <person name="Huo Q."/>
            <person name="Li W."/>
            <person name="Guo W."/>
            <person name="Chen H."/>
            <person name="Chen S."/>
            <person name="Zhou L."/>
            <person name="Zhou L."/>
            <person name="Ni X."/>
            <person name="Tian J."/>
            <person name="Zhou Y."/>
            <person name="Sheng Y."/>
            <person name="Liu T."/>
            <person name="Pan Y."/>
            <person name="Xia L."/>
            <person name="Li J."/>
            <person name="Zhao F."/>
            <person name="Cao W."/>
        </authorList>
    </citation>
    <scope>NUCLEOTIDE SEQUENCE</scope>
    <source>
        <strain evidence="6">Rsan-2018</strain>
        <tissue evidence="6">Larvae</tissue>
    </source>
</reference>
<keyword evidence="5" id="KW-0131">Cell cycle</keyword>
<accession>A0A9D4QKZ5</accession>
<dbReference type="GO" id="GO:0003688">
    <property type="term" value="F:DNA replication origin binding"/>
    <property type="evidence" value="ECO:0007669"/>
    <property type="project" value="TreeGrafter"/>
</dbReference>
<dbReference type="InterPro" id="IPR003874">
    <property type="entry name" value="CDC45"/>
</dbReference>
<dbReference type="VEuPathDB" id="VectorBase:RSAN_055140"/>
<evidence type="ECO:0000256" key="5">
    <source>
        <dbReference type="ARBA" id="ARBA00023306"/>
    </source>
</evidence>
<dbReference type="PANTHER" id="PTHR10507:SF0">
    <property type="entry name" value="CELL DIVISION CONTROL PROTEIN 45 HOMOLOG"/>
    <property type="match status" value="1"/>
</dbReference>
<evidence type="ECO:0000256" key="4">
    <source>
        <dbReference type="ARBA" id="ARBA00023242"/>
    </source>
</evidence>
<gene>
    <name evidence="6" type="ORF">HPB52_005092</name>
</gene>
<dbReference type="GO" id="GO:0000727">
    <property type="term" value="P:double-strand break repair via break-induced replication"/>
    <property type="evidence" value="ECO:0007669"/>
    <property type="project" value="TreeGrafter"/>
</dbReference>
<evidence type="ECO:0000313" key="6">
    <source>
        <dbReference type="EMBL" id="KAH7982455.1"/>
    </source>
</evidence>
<reference evidence="6" key="1">
    <citation type="journal article" date="2020" name="Cell">
        <title>Large-Scale Comparative Analyses of Tick Genomes Elucidate Their Genetic Diversity and Vector Capacities.</title>
        <authorList>
            <consortium name="Tick Genome and Microbiome Consortium (TIGMIC)"/>
            <person name="Jia N."/>
            <person name="Wang J."/>
            <person name="Shi W."/>
            <person name="Du L."/>
            <person name="Sun Y."/>
            <person name="Zhan W."/>
            <person name="Jiang J.F."/>
            <person name="Wang Q."/>
            <person name="Zhang B."/>
            <person name="Ji P."/>
            <person name="Bell-Sakyi L."/>
            <person name="Cui X.M."/>
            <person name="Yuan T.T."/>
            <person name="Jiang B.G."/>
            <person name="Yang W.F."/>
            <person name="Lam T.T."/>
            <person name="Chang Q.C."/>
            <person name="Ding S.J."/>
            <person name="Wang X.J."/>
            <person name="Zhu J.G."/>
            <person name="Ruan X.D."/>
            <person name="Zhao L."/>
            <person name="Wei J.T."/>
            <person name="Ye R.Z."/>
            <person name="Que T.C."/>
            <person name="Du C.H."/>
            <person name="Zhou Y.H."/>
            <person name="Cheng J.X."/>
            <person name="Dai P.F."/>
            <person name="Guo W.B."/>
            <person name="Han X.H."/>
            <person name="Huang E.J."/>
            <person name="Li L.F."/>
            <person name="Wei W."/>
            <person name="Gao Y.C."/>
            <person name="Liu J.Z."/>
            <person name="Shao H.Z."/>
            <person name="Wang X."/>
            <person name="Wang C.C."/>
            <person name="Yang T.C."/>
            <person name="Huo Q.B."/>
            <person name="Li W."/>
            <person name="Chen H.Y."/>
            <person name="Chen S.E."/>
            <person name="Zhou L.G."/>
            <person name="Ni X.B."/>
            <person name="Tian J.H."/>
            <person name="Sheng Y."/>
            <person name="Liu T."/>
            <person name="Pan Y.S."/>
            <person name="Xia L.Y."/>
            <person name="Li J."/>
            <person name="Zhao F."/>
            <person name="Cao W.C."/>
        </authorList>
    </citation>
    <scope>NUCLEOTIDE SEQUENCE</scope>
    <source>
        <strain evidence="6">Rsan-2018</strain>
    </source>
</reference>
<evidence type="ECO:0000256" key="1">
    <source>
        <dbReference type="ARBA" id="ARBA00004123"/>
    </source>
</evidence>
<dbReference type="GO" id="GO:0003697">
    <property type="term" value="F:single-stranded DNA binding"/>
    <property type="evidence" value="ECO:0007669"/>
    <property type="project" value="TreeGrafter"/>
</dbReference>
<keyword evidence="4" id="KW-0539">Nucleus</keyword>
<keyword evidence="7" id="KW-1185">Reference proteome</keyword>
<organism evidence="6 7">
    <name type="scientific">Rhipicephalus sanguineus</name>
    <name type="common">Brown dog tick</name>
    <name type="synonym">Ixodes sanguineus</name>
    <dbReference type="NCBI Taxonomy" id="34632"/>
    <lineage>
        <taxon>Eukaryota</taxon>
        <taxon>Metazoa</taxon>
        <taxon>Ecdysozoa</taxon>
        <taxon>Arthropoda</taxon>
        <taxon>Chelicerata</taxon>
        <taxon>Arachnida</taxon>
        <taxon>Acari</taxon>
        <taxon>Parasitiformes</taxon>
        <taxon>Ixodida</taxon>
        <taxon>Ixodoidea</taxon>
        <taxon>Ixodidae</taxon>
        <taxon>Rhipicephalinae</taxon>
        <taxon>Rhipicephalus</taxon>
        <taxon>Rhipicephalus</taxon>
    </lineage>
</organism>
<evidence type="ECO:0000313" key="7">
    <source>
        <dbReference type="Proteomes" id="UP000821837"/>
    </source>
</evidence>
<evidence type="ECO:0000256" key="3">
    <source>
        <dbReference type="ARBA" id="ARBA00022705"/>
    </source>
</evidence>
<dbReference type="GO" id="GO:0003682">
    <property type="term" value="F:chromatin binding"/>
    <property type="evidence" value="ECO:0007669"/>
    <property type="project" value="TreeGrafter"/>
</dbReference>
<sequence length="375" mass="43052">MFVDVDNLANEFYLEVIKTRVLVIIATDVDAVAACRILQQLFHSDNALYTLVPVSKKAAVAAAYRDHCEGIKNVVLLNCGATWDVIEECKPEDDDVVFYIADSNRPVHIHNVYNTSQVRLLMPSLPEEGVPAYEDLFREDEDDDEDEMSIEEVADRRRERREWEERRKQLLFEYTEFSYHGKSTAVTMFEMSWKMTRDTPEILWWAIIGQSEQYISGKIEHNRYCKQQYASMDINLRNNVKEWMCNMAEKYGLENLLFACFTGKCGYRDHFFASDAAFGLMALLESPVDDVTTNFFNALDALSWSNTELLRSGIQLAKERLVATTQQVHSFMDLGSIICAGPFLYSTVQEGAQHTVLVYKQDRGKFLDALVSLLV</sequence>
<evidence type="ECO:0000256" key="2">
    <source>
        <dbReference type="ARBA" id="ARBA00010727"/>
    </source>
</evidence>
<dbReference type="Pfam" id="PF02724">
    <property type="entry name" value="CDC45"/>
    <property type="match status" value="3"/>
</dbReference>
<dbReference type="PANTHER" id="PTHR10507">
    <property type="entry name" value="CDC45-RELATED PROTEIN"/>
    <property type="match status" value="1"/>
</dbReference>
<dbReference type="GO" id="GO:0006270">
    <property type="term" value="P:DNA replication initiation"/>
    <property type="evidence" value="ECO:0007669"/>
    <property type="project" value="InterPro"/>
</dbReference>
<evidence type="ECO:0008006" key="8">
    <source>
        <dbReference type="Google" id="ProtNLM"/>
    </source>
</evidence>
<keyword evidence="3" id="KW-0235">DNA replication</keyword>
<comment type="subcellular location">
    <subcellularLocation>
        <location evidence="1">Nucleus</location>
    </subcellularLocation>
</comment>